<dbReference type="OMA" id="NQRYDWI"/>
<dbReference type="InterPro" id="IPR000182">
    <property type="entry name" value="GNAT_dom"/>
</dbReference>
<evidence type="ECO:0000256" key="1">
    <source>
        <dbReference type="ARBA" id="ARBA00004406"/>
    </source>
</evidence>
<gene>
    <name evidence="12" type="ORF">ZOSMA_44G01060</name>
</gene>
<dbReference type="EC" id="2.3.1.4" evidence="10"/>
<dbReference type="CDD" id="cd04301">
    <property type="entry name" value="NAT_SF"/>
    <property type="match status" value="1"/>
</dbReference>
<organism evidence="12 13">
    <name type="scientific">Zostera marina</name>
    <name type="common">Eelgrass</name>
    <dbReference type="NCBI Taxonomy" id="29655"/>
    <lineage>
        <taxon>Eukaryota</taxon>
        <taxon>Viridiplantae</taxon>
        <taxon>Streptophyta</taxon>
        <taxon>Embryophyta</taxon>
        <taxon>Tracheophyta</taxon>
        <taxon>Spermatophyta</taxon>
        <taxon>Magnoliopsida</taxon>
        <taxon>Liliopsida</taxon>
        <taxon>Zosteraceae</taxon>
        <taxon>Zostera</taxon>
    </lineage>
</organism>
<name>A0A0K9P0X7_ZOSMR</name>
<dbReference type="SUPFAM" id="SSF55729">
    <property type="entry name" value="Acyl-CoA N-acyltransferases (Nat)"/>
    <property type="match status" value="1"/>
</dbReference>
<dbReference type="InterPro" id="IPR016181">
    <property type="entry name" value="Acyl_CoA_acyltransferase"/>
</dbReference>
<evidence type="ECO:0000256" key="7">
    <source>
        <dbReference type="ARBA" id="ARBA00023136"/>
    </source>
</evidence>
<dbReference type="GO" id="GO:0006048">
    <property type="term" value="P:UDP-N-acetylglucosamine biosynthetic process"/>
    <property type="evidence" value="ECO:0007669"/>
    <property type="project" value="UniProtKB-UniRule"/>
</dbReference>
<evidence type="ECO:0000256" key="10">
    <source>
        <dbReference type="RuleBase" id="RU365086"/>
    </source>
</evidence>
<comment type="subcellular location">
    <subcellularLocation>
        <location evidence="1">Endoplasmic reticulum membrane</location>
        <topology evidence="1">Peripheral membrane protein</topology>
    </subcellularLocation>
</comment>
<dbReference type="GO" id="GO:0005789">
    <property type="term" value="C:endoplasmic reticulum membrane"/>
    <property type="evidence" value="ECO:0007669"/>
    <property type="project" value="UniProtKB-SubCell"/>
</dbReference>
<dbReference type="GO" id="GO:0006044">
    <property type="term" value="P:N-acetylglucosamine metabolic process"/>
    <property type="evidence" value="ECO:0007669"/>
    <property type="project" value="UniProtKB-ARBA"/>
</dbReference>
<evidence type="ECO:0000256" key="6">
    <source>
        <dbReference type="ARBA" id="ARBA00022824"/>
    </source>
</evidence>
<keyword evidence="8 10" id="KW-0012">Acyltransferase</keyword>
<keyword evidence="13" id="KW-1185">Reference proteome</keyword>
<dbReference type="Proteomes" id="UP000036987">
    <property type="component" value="Unassembled WGS sequence"/>
</dbReference>
<comment type="pathway">
    <text evidence="2 10">Nucleotide-sugar biosynthesis; UDP-N-acetyl-alpha-D-glucosamine biosynthesis; N-acetyl-alpha-D-glucosamine 1-phosphate from alpha-D-glucosamine 6-phosphate (route I): step 1/2.</text>
</comment>
<evidence type="ECO:0000256" key="5">
    <source>
        <dbReference type="ARBA" id="ARBA00022679"/>
    </source>
</evidence>
<keyword evidence="7" id="KW-0472">Membrane</keyword>
<comment type="catalytic activity">
    <reaction evidence="9 10">
        <text>D-glucosamine 6-phosphate + acetyl-CoA = N-acetyl-D-glucosamine 6-phosphate + CoA + H(+)</text>
        <dbReference type="Rhea" id="RHEA:10292"/>
        <dbReference type="ChEBI" id="CHEBI:15378"/>
        <dbReference type="ChEBI" id="CHEBI:57287"/>
        <dbReference type="ChEBI" id="CHEBI:57288"/>
        <dbReference type="ChEBI" id="CHEBI:57513"/>
        <dbReference type="ChEBI" id="CHEBI:58725"/>
        <dbReference type="EC" id="2.3.1.4"/>
    </reaction>
</comment>
<dbReference type="PANTHER" id="PTHR13355">
    <property type="entry name" value="GLUCOSAMINE 6-PHOSPHATE N-ACETYLTRANSFERASE"/>
    <property type="match status" value="1"/>
</dbReference>
<evidence type="ECO:0000256" key="4">
    <source>
        <dbReference type="ARBA" id="ARBA00011738"/>
    </source>
</evidence>
<protein>
    <recommendedName>
        <fullName evidence="10">Glucosamine 6-phosphate N-acetyltransferase</fullName>
        <ecNumber evidence="10">2.3.1.4</ecNumber>
    </recommendedName>
</protein>
<keyword evidence="5 10" id="KW-0808">Transferase</keyword>
<evidence type="ECO:0000256" key="2">
    <source>
        <dbReference type="ARBA" id="ARBA00004832"/>
    </source>
</evidence>
<dbReference type="OrthoDB" id="10039976at2759"/>
<comment type="caution">
    <text evidence="12">The sequence shown here is derived from an EMBL/GenBank/DDBJ whole genome shotgun (WGS) entry which is preliminary data.</text>
</comment>
<evidence type="ECO:0000313" key="13">
    <source>
        <dbReference type="Proteomes" id="UP000036987"/>
    </source>
</evidence>
<dbReference type="UniPathway" id="UPA00113">
    <property type="reaction ID" value="UER00529"/>
</dbReference>
<dbReference type="InterPro" id="IPR039143">
    <property type="entry name" value="GNPNAT1-like"/>
</dbReference>
<reference evidence="13" key="1">
    <citation type="journal article" date="2016" name="Nature">
        <title>The genome of the seagrass Zostera marina reveals angiosperm adaptation to the sea.</title>
        <authorList>
            <person name="Olsen J.L."/>
            <person name="Rouze P."/>
            <person name="Verhelst B."/>
            <person name="Lin Y.-C."/>
            <person name="Bayer T."/>
            <person name="Collen J."/>
            <person name="Dattolo E."/>
            <person name="De Paoli E."/>
            <person name="Dittami S."/>
            <person name="Maumus F."/>
            <person name="Michel G."/>
            <person name="Kersting A."/>
            <person name="Lauritano C."/>
            <person name="Lohaus R."/>
            <person name="Toepel M."/>
            <person name="Tonon T."/>
            <person name="Vanneste K."/>
            <person name="Amirebrahimi M."/>
            <person name="Brakel J."/>
            <person name="Bostroem C."/>
            <person name="Chovatia M."/>
            <person name="Grimwood J."/>
            <person name="Jenkins J.W."/>
            <person name="Jueterbock A."/>
            <person name="Mraz A."/>
            <person name="Stam W.T."/>
            <person name="Tice H."/>
            <person name="Bornberg-Bauer E."/>
            <person name="Green P.J."/>
            <person name="Pearson G.A."/>
            <person name="Procaccini G."/>
            <person name="Duarte C.M."/>
            <person name="Schmutz J."/>
            <person name="Reusch T.B.H."/>
            <person name="Van de Peer Y."/>
        </authorList>
    </citation>
    <scope>NUCLEOTIDE SEQUENCE [LARGE SCALE GENOMIC DNA]</scope>
    <source>
        <strain evidence="13">cv. Finnish</strain>
    </source>
</reference>
<dbReference type="PROSITE" id="PS51186">
    <property type="entry name" value="GNAT"/>
    <property type="match status" value="1"/>
</dbReference>
<dbReference type="Pfam" id="PF00583">
    <property type="entry name" value="Acetyltransf_1"/>
    <property type="match status" value="1"/>
</dbReference>
<dbReference type="STRING" id="29655.A0A0K9P0X7"/>
<accession>A0A0K9P0X7</accession>
<evidence type="ECO:0000256" key="8">
    <source>
        <dbReference type="ARBA" id="ARBA00023315"/>
    </source>
</evidence>
<keyword evidence="6" id="KW-0256">Endoplasmic reticulum</keyword>
<dbReference type="GO" id="GO:0004343">
    <property type="term" value="F:glucosamine 6-phosphate N-acetyltransferase activity"/>
    <property type="evidence" value="ECO:0000318"/>
    <property type="project" value="GO_Central"/>
</dbReference>
<comment type="similarity">
    <text evidence="3 10">Belongs to the acetyltransferase family. GNA1 subfamily.</text>
</comment>
<dbReference type="AlphaFoldDB" id="A0A0K9P0X7"/>
<dbReference type="FunFam" id="3.40.630.30:FF:000048">
    <property type="entry name" value="Glucosamine 6-phosphate N-acetyltransferase"/>
    <property type="match status" value="1"/>
</dbReference>
<dbReference type="EMBL" id="LFYR01001330">
    <property type="protein sequence ID" value="KMZ62706.1"/>
    <property type="molecule type" value="Genomic_DNA"/>
</dbReference>
<feature type="domain" description="N-acetyltransferase" evidence="11">
    <location>
        <begin position="18"/>
        <end position="161"/>
    </location>
</feature>
<dbReference type="Gene3D" id="3.40.630.30">
    <property type="match status" value="1"/>
</dbReference>
<dbReference type="PANTHER" id="PTHR13355:SF11">
    <property type="entry name" value="GLUCOSAMINE 6-PHOSPHATE N-ACETYLTRANSFERASE"/>
    <property type="match status" value="1"/>
</dbReference>
<evidence type="ECO:0000259" key="11">
    <source>
        <dbReference type="PROSITE" id="PS51186"/>
    </source>
</evidence>
<evidence type="ECO:0000256" key="9">
    <source>
        <dbReference type="ARBA" id="ARBA00048964"/>
    </source>
</evidence>
<comment type="subunit">
    <text evidence="4 10">Homodimer.</text>
</comment>
<evidence type="ECO:0000256" key="3">
    <source>
        <dbReference type="ARBA" id="ARBA00006048"/>
    </source>
</evidence>
<proteinExistence type="inferred from homology"/>
<sequence length="161" mass="18215">MEDEIPKHNHDREVDGDLLIRRLEVTDKSKGFLKVLSQLSPCDSISDSEFLTQFSLICSHGDDHVIAVVEDRKSGKIVATGSVFVEKKFIHGCSKVGHIEDVVVDRESRGKKLGQMVLNYLVEHAKKMDCYKVILDSLVDTAGFYKKNGFVEKDVHLVMYF</sequence>
<evidence type="ECO:0000313" key="12">
    <source>
        <dbReference type="EMBL" id="KMZ62706.1"/>
    </source>
</evidence>